<sequence>MSEMANRPMIEEAIMKVRYLHDVIESQGTDEFGYETEESESKSESEGNSDDDKDDNSYSRQGKRKRAPFHTEEEIYEPNRSGDTSWDNHIMPHQQHQNGWTPPQLNSLPWQWTEEFTGYTNYGNYRLERPHVRFSRRQESYGNVNSQDTGGKGMYELNRGEEQEYTPPCETNVAKASLIIQVHLSVLTGMVVEIISESEEGWQSRKREDMVQRSLAGNRNNGTLTKDMTTLKVEPAEDFFGN</sequence>
<organism evidence="2 3">
    <name type="scientific">Choiromyces venosus 120613-1</name>
    <dbReference type="NCBI Taxonomy" id="1336337"/>
    <lineage>
        <taxon>Eukaryota</taxon>
        <taxon>Fungi</taxon>
        <taxon>Dikarya</taxon>
        <taxon>Ascomycota</taxon>
        <taxon>Pezizomycotina</taxon>
        <taxon>Pezizomycetes</taxon>
        <taxon>Pezizales</taxon>
        <taxon>Tuberaceae</taxon>
        <taxon>Choiromyces</taxon>
    </lineage>
</organism>
<dbReference type="Proteomes" id="UP000276215">
    <property type="component" value="Unassembled WGS sequence"/>
</dbReference>
<evidence type="ECO:0000313" key="3">
    <source>
        <dbReference type="Proteomes" id="UP000276215"/>
    </source>
</evidence>
<proteinExistence type="predicted"/>
<gene>
    <name evidence="2" type="ORF">L873DRAFT_1790418</name>
</gene>
<protein>
    <submittedName>
        <fullName evidence="2">Uncharacterized protein</fullName>
    </submittedName>
</protein>
<accession>A0A3N4JJ34</accession>
<feature type="region of interest" description="Disordered" evidence="1">
    <location>
        <begin position="28"/>
        <end position="102"/>
    </location>
</feature>
<name>A0A3N4JJ34_9PEZI</name>
<reference evidence="2 3" key="1">
    <citation type="journal article" date="2018" name="Nat. Ecol. Evol.">
        <title>Pezizomycetes genomes reveal the molecular basis of ectomycorrhizal truffle lifestyle.</title>
        <authorList>
            <person name="Murat C."/>
            <person name="Payen T."/>
            <person name="Noel B."/>
            <person name="Kuo A."/>
            <person name="Morin E."/>
            <person name="Chen J."/>
            <person name="Kohler A."/>
            <person name="Krizsan K."/>
            <person name="Balestrini R."/>
            <person name="Da Silva C."/>
            <person name="Montanini B."/>
            <person name="Hainaut M."/>
            <person name="Levati E."/>
            <person name="Barry K.W."/>
            <person name="Belfiori B."/>
            <person name="Cichocki N."/>
            <person name="Clum A."/>
            <person name="Dockter R.B."/>
            <person name="Fauchery L."/>
            <person name="Guy J."/>
            <person name="Iotti M."/>
            <person name="Le Tacon F."/>
            <person name="Lindquist E.A."/>
            <person name="Lipzen A."/>
            <person name="Malagnac F."/>
            <person name="Mello A."/>
            <person name="Molinier V."/>
            <person name="Miyauchi S."/>
            <person name="Poulain J."/>
            <person name="Riccioni C."/>
            <person name="Rubini A."/>
            <person name="Sitrit Y."/>
            <person name="Splivallo R."/>
            <person name="Traeger S."/>
            <person name="Wang M."/>
            <person name="Zifcakova L."/>
            <person name="Wipf D."/>
            <person name="Zambonelli A."/>
            <person name="Paolocci F."/>
            <person name="Nowrousian M."/>
            <person name="Ottonello S."/>
            <person name="Baldrian P."/>
            <person name="Spatafora J.W."/>
            <person name="Henrissat B."/>
            <person name="Nagy L.G."/>
            <person name="Aury J.M."/>
            <person name="Wincker P."/>
            <person name="Grigoriev I.V."/>
            <person name="Bonfante P."/>
            <person name="Martin F.M."/>
        </authorList>
    </citation>
    <scope>NUCLEOTIDE SEQUENCE [LARGE SCALE GENOMIC DNA]</scope>
    <source>
        <strain evidence="2 3">120613-1</strain>
    </source>
</reference>
<dbReference type="AlphaFoldDB" id="A0A3N4JJ34"/>
<evidence type="ECO:0000256" key="1">
    <source>
        <dbReference type="SAM" id="MobiDB-lite"/>
    </source>
</evidence>
<keyword evidence="3" id="KW-1185">Reference proteome</keyword>
<evidence type="ECO:0000313" key="2">
    <source>
        <dbReference type="EMBL" id="RPA98272.1"/>
    </source>
</evidence>
<dbReference type="EMBL" id="ML120397">
    <property type="protein sequence ID" value="RPA98272.1"/>
    <property type="molecule type" value="Genomic_DNA"/>
</dbReference>